<dbReference type="PANTHER" id="PTHR33116:SF78">
    <property type="entry name" value="OS12G0587133 PROTEIN"/>
    <property type="match status" value="1"/>
</dbReference>
<evidence type="ECO:0000259" key="1">
    <source>
        <dbReference type="Pfam" id="PF13966"/>
    </source>
</evidence>
<name>A0A438DY89_VITVI</name>
<dbReference type="Pfam" id="PF13966">
    <property type="entry name" value="zf-RVT"/>
    <property type="match status" value="1"/>
</dbReference>
<dbReference type="PANTHER" id="PTHR33116">
    <property type="entry name" value="REVERSE TRANSCRIPTASE ZINC-BINDING DOMAIN-CONTAINING PROTEIN-RELATED-RELATED"/>
    <property type="match status" value="1"/>
</dbReference>
<gene>
    <name evidence="2" type="primary">VvCHDh000004_1139</name>
    <name evidence="2" type="ORF">CK203_092443</name>
</gene>
<comment type="caution">
    <text evidence="2">The sequence shown here is derived from an EMBL/GenBank/DDBJ whole genome shotgun (WGS) entry which is preliminary data.</text>
</comment>
<dbReference type="InterPro" id="IPR026960">
    <property type="entry name" value="RVT-Znf"/>
</dbReference>
<protein>
    <submittedName>
        <fullName evidence="2">Putative ribonuclease H protein</fullName>
    </submittedName>
</protein>
<accession>A0A438DY89</accession>
<evidence type="ECO:0000313" key="3">
    <source>
        <dbReference type="Proteomes" id="UP000288805"/>
    </source>
</evidence>
<evidence type="ECO:0000313" key="2">
    <source>
        <dbReference type="EMBL" id="RVW40347.1"/>
    </source>
</evidence>
<proteinExistence type="predicted"/>
<reference evidence="2 3" key="1">
    <citation type="journal article" date="2018" name="PLoS Genet.">
        <title>Population sequencing reveals clonal diversity and ancestral inbreeding in the grapevine cultivar Chardonnay.</title>
        <authorList>
            <person name="Roach M.J."/>
            <person name="Johnson D.L."/>
            <person name="Bohlmann J."/>
            <person name="van Vuuren H.J."/>
            <person name="Jones S.J."/>
            <person name="Pretorius I.S."/>
            <person name="Schmidt S.A."/>
            <person name="Borneman A.R."/>
        </authorList>
    </citation>
    <scope>NUCLEOTIDE SEQUENCE [LARGE SCALE GENOMIC DNA]</scope>
    <source>
        <strain evidence="3">cv. Chardonnay</strain>
        <tissue evidence="2">Leaf</tissue>
    </source>
</reference>
<dbReference type="EMBL" id="QGNW01001460">
    <property type="protein sequence ID" value="RVW40347.1"/>
    <property type="molecule type" value="Genomic_DNA"/>
</dbReference>
<dbReference type="Proteomes" id="UP000288805">
    <property type="component" value="Unassembled WGS sequence"/>
</dbReference>
<sequence>MNKLKAILSKEFEIKDLGVLKYFLGMELAWSRKGILVSQRKYTLDLLKEIGMLGCKLVDALMDSTCKVGMKEGSSPVDKGRYQRLVGKLIYLSHTRFGISFSVSVVSQFMNNPTDEHIDAMYQILRSSVEIDLAKSEIIPVGEVVEMEELAVELGCRMPKIVARRLEKVQRDFLWGGGNMEGKTHLVNWEVVCTDKDKGGLGLRKLAMLNKALLGKWIWRYACDKDNLWKQVIKVKYGQADFGWRPKKANGAVGVGVWKEIWKESDWCWDNMTFRVGKGNTIRFWTDVWCSESVLSQCFPHLFGMAVQRNLTVEEMWDQNSGQGNWNLNFLRDFNDWELELVGDFLHILRGHKPFLEEDLVLWRKGRRGQFRVKEAYSLLARSDDTGFPSRSIWVARVPTKVAFFAWEATWGKMLTLDRLQIRGLQLPNCCFLCGCEEESVNHILIHCIVVRAVWILFLV</sequence>
<organism evidence="2 3">
    <name type="scientific">Vitis vinifera</name>
    <name type="common">Grape</name>
    <dbReference type="NCBI Taxonomy" id="29760"/>
    <lineage>
        <taxon>Eukaryota</taxon>
        <taxon>Viridiplantae</taxon>
        <taxon>Streptophyta</taxon>
        <taxon>Embryophyta</taxon>
        <taxon>Tracheophyta</taxon>
        <taxon>Spermatophyta</taxon>
        <taxon>Magnoliopsida</taxon>
        <taxon>eudicotyledons</taxon>
        <taxon>Gunneridae</taxon>
        <taxon>Pentapetalae</taxon>
        <taxon>rosids</taxon>
        <taxon>Vitales</taxon>
        <taxon>Vitaceae</taxon>
        <taxon>Viteae</taxon>
        <taxon>Vitis</taxon>
    </lineage>
</organism>
<dbReference type="AlphaFoldDB" id="A0A438DY89"/>
<feature type="domain" description="Reverse transcriptase zinc-binding" evidence="1">
    <location>
        <begin position="371"/>
        <end position="455"/>
    </location>
</feature>